<keyword evidence="5" id="KW-0489">Methyltransferase</keyword>
<dbReference type="Gene3D" id="1.20.120.1630">
    <property type="match status" value="1"/>
</dbReference>
<evidence type="ECO:0000256" key="3">
    <source>
        <dbReference type="ARBA" id="ARBA00022989"/>
    </source>
</evidence>
<dbReference type="OrthoDB" id="422086at2759"/>
<dbReference type="InterPro" id="IPR007269">
    <property type="entry name" value="ICMT_MeTrfase"/>
</dbReference>
<organism evidence="6 7">
    <name type="scientific">Heliocybe sulcata</name>
    <dbReference type="NCBI Taxonomy" id="5364"/>
    <lineage>
        <taxon>Eukaryota</taxon>
        <taxon>Fungi</taxon>
        <taxon>Dikarya</taxon>
        <taxon>Basidiomycota</taxon>
        <taxon>Agaricomycotina</taxon>
        <taxon>Agaricomycetes</taxon>
        <taxon>Gloeophyllales</taxon>
        <taxon>Gloeophyllaceae</taxon>
        <taxon>Heliocybe</taxon>
    </lineage>
</organism>
<keyword evidence="7" id="KW-1185">Reference proteome</keyword>
<comment type="subcellular location">
    <subcellularLocation>
        <location evidence="5">Endoplasmic reticulum membrane</location>
        <topology evidence="5">Multi-pass membrane protein</topology>
    </subcellularLocation>
    <subcellularLocation>
        <location evidence="1">Membrane</location>
        <topology evidence="1">Multi-pass membrane protein</topology>
    </subcellularLocation>
</comment>
<feature type="transmembrane region" description="Helical" evidence="5">
    <location>
        <begin position="6"/>
        <end position="24"/>
    </location>
</feature>
<dbReference type="PANTHER" id="PTHR12714:SF9">
    <property type="entry name" value="PROTEIN-S-ISOPRENYLCYSTEINE O-METHYLTRANSFERASE"/>
    <property type="match status" value="1"/>
</dbReference>
<gene>
    <name evidence="6" type="ORF">OE88DRAFT_1751130</name>
</gene>
<keyword evidence="2 5" id="KW-0812">Transmembrane</keyword>
<keyword evidence="5" id="KW-0808">Transferase</keyword>
<dbReference type="EC" id="2.1.1.100" evidence="5"/>
<keyword evidence="3 5" id="KW-1133">Transmembrane helix</keyword>
<sequence length="189" mass="20754">HVRPKVSYWAVGLCEAGAIFAYNFPHPPLTDRILSTLFDSSHSASALQTNPTLLLGTLLTTAGAYIRSRCYRALGQLFTFELSVRKEHHLVTSGPYSIVRHPAYTGSFLAFAGIHTCLFGPGSLLRASGILDTDVGKVIIGAAAVHGAIIAYFFISRTLAEDKVMKEKFGVEWDLWARRVPYRLIPGVF</sequence>
<dbReference type="EMBL" id="ML213513">
    <property type="protein sequence ID" value="TFK50598.1"/>
    <property type="molecule type" value="Genomic_DNA"/>
</dbReference>
<comment type="catalytic activity">
    <reaction evidence="5">
        <text>[protein]-C-terminal S-[(2E,6E)-farnesyl]-L-cysteine + S-adenosyl-L-methionine = [protein]-C-terminal S-[(2E,6E)-farnesyl]-L-cysteine methyl ester + S-adenosyl-L-homocysteine</text>
        <dbReference type="Rhea" id="RHEA:21672"/>
        <dbReference type="Rhea" id="RHEA-COMP:12125"/>
        <dbReference type="Rhea" id="RHEA-COMP:12126"/>
        <dbReference type="ChEBI" id="CHEBI:57856"/>
        <dbReference type="ChEBI" id="CHEBI:59789"/>
        <dbReference type="ChEBI" id="CHEBI:90510"/>
        <dbReference type="ChEBI" id="CHEBI:90511"/>
        <dbReference type="EC" id="2.1.1.100"/>
    </reaction>
</comment>
<accession>A0A5C3N3B8</accession>
<name>A0A5C3N3B8_9AGAM</name>
<evidence type="ECO:0000256" key="1">
    <source>
        <dbReference type="ARBA" id="ARBA00004141"/>
    </source>
</evidence>
<dbReference type="Proteomes" id="UP000305948">
    <property type="component" value="Unassembled WGS sequence"/>
</dbReference>
<evidence type="ECO:0000256" key="4">
    <source>
        <dbReference type="ARBA" id="ARBA00023136"/>
    </source>
</evidence>
<dbReference type="PANTHER" id="PTHR12714">
    <property type="entry name" value="PROTEIN-S ISOPRENYLCYSTEINE O-METHYLTRANSFERASE"/>
    <property type="match status" value="1"/>
</dbReference>
<feature type="transmembrane region" description="Helical" evidence="5">
    <location>
        <begin position="135"/>
        <end position="155"/>
    </location>
</feature>
<evidence type="ECO:0000256" key="5">
    <source>
        <dbReference type="RuleBase" id="RU362022"/>
    </source>
</evidence>
<keyword evidence="4 5" id="KW-0472">Membrane</keyword>
<dbReference type="Pfam" id="PF04140">
    <property type="entry name" value="ICMT"/>
    <property type="match status" value="1"/>
</dbReference>
<feature type="transmembrane region" description="Helical" evidence="5">
    <location>
        <begin position="103"/>
        <end position="123"/>
    </location>
</feature>
<reference evidence="6 7" key="1">
    <citation type="journal article" date="2019" name="Nat. Ecol. Evol.">
        <title>Megaphylogeny resolves global patterns of mushroom evolution.</title>
        <authorList>
            <person name="Varga T."/>
            <person name="Krizsan K."/>
            <person name="Foldi C."/>
            <person name="Dima B."/>
            <person name="Sanchez-Garcia M."/>
            <person name="Sanchez-Ramirez S."/>
            <person name="Szollosi G.J."/>
            <person name="Szarkandi J.G."/>
            <person name="Papp V."/>
            <person name="Albert L."/>
            <person name="Andreopoulos W."/>
            <person name="Angelini C."/>
            <person name="Antonin V."/>
            <person name="Barry K.W."/>
            <person name="Bougher N.L."/>
            <person name="Buchanan P."/>
            <person name="Buyck B."/>
            <person name="Bense V."/>
            <person name="Catcheside P."/>
            <person name="Chovatia M."/>
            <person name="Cooper J."/>
            <person name="Damon W."/>
            <person name="Desjardin D."/>
            <person name="Finy P."/>
            <person name="Geml J."/>
            <person name="Haridas S."/>
            <person name="Hughes K."/>
            <person name="Justo A."/>
            <person name="Karasinski D."/>
            <person name="Kautmanova I."/>
            <person name="Kiss B."/>
            <person name="Kocsube S."/>
            <person name="Kotiranta H."/>
            <person name="LaButti K.M."/>
            <person name="Lechner B.E."/>
            <person name="Liimatainen K."/>
            <person name="Lipzen A."/>
            <person name="Lukacs Z."/>
            <person name="Mihaltcheva S."/>
            <person name="Morgado L.N."/>
            <person name="Niskanen T."/>
            <person name="Noordeloos M.E."/>
            <person name="Ohm R.A."/>
            <person name="Ortiz-Santana B."/>
            <person name="Ovrebo C."/>
            <person name="Racz N."/>
            <person name="Riley R."/>
            <person name="Savchenko A."/>
            <person name="Shiryaev A."/>
            <person name="Soop K."/>
            <person name="Spirin V."/>
            <person name="Szebenyi C."/>
            <person name="Tomsovsky M."/>
            <person name="Tulloss R.E."/>
            <person name="Uehling J."/>
            <person name="Grigoriev I.V."/>
            <person name="Vagvolgyi C."/>
            <person name="Papp T."/>
            <person name="Martin F.M."/>
            <person name="Miettinen O."/>
            <person name="Hibbett D.S."/>
            <person name="Nagy L.G."/>
        </authorList>
    </citation>
    <scope>NUCLEOTIDE SEQUENCE [LARGE SCALE GENOMIC DNA]</scope>
    <source>
        <strain evidence="6 7">OMC1185</strain>
    </source>
</reference>
<proteinExistence type="inferred from homology"/>
<keyword evidence="5" id="KW-0949">S-adenosyl-L-methionine</keyword>
<dbReference type="STRING" id="5364.A0A5C3N3B8"/>
<protein>
    <recommendedName>
        <fullName evidence="5">Protein-S-isoprenylcysteine O-methyltransferase</fullName>
        <ecNumber evidence="5">2.1.1.100</ecNumber>
    </recommendedName>
</protein>
<dbReference type="GO" id="GO:0005789">
    <property type="term" value="C:endoplasmic reticulum membrane"/>
    <property type="evidence" value="ECO:0007669"/>
    <property type="project" value="UniProtKB-SubCell"/>
</dbReference>
<evidence type="ECO:0000313" key="7">
    <source>
        <dbReference type="Proteomes" id="UP000305948"/>
    </source>
</evidence>
<feature type="non-terminal residue" evidence="6">
    <location>
        <position position="1"/>
    </location>
</feature>
<dbReference type="GO" id="GO:0004671">
    <property type="term" value="F:protein C-terminal S-isoprenylcysteine carboxyl O-methyltransferase activity"/>
    <property type="evidence" value="ECO:0007669"/>
    <property type="project" value="UniProtKB-EC"/>
</dbReference>
<dbReference type="GO" id="GO:0032259">
    <property type="term" value="P:methylation"/>
    <property type="evidence" value="ECO:0007669"/>
    <property type="project" value="UniProtKB-KW"/>
</dbReference>
<evidence type="ECO:0000313" key="6">
    <source>
        <dbReference type="EMBL" id="TFK50598.1"/>
    </source>
</evidence>
<dbReference type="AlphaFoldDB" id="A0A5C3N3B8"/>
<evidence type="ECO:0000256" key="2">
    <source>
        <dbReference type="ARBA" id="ARBA00022692"/>
    </source>
</evidence>
<comment type="similarity">
    <text evidence="5">Belongs to the class VI-like SAM-binding methyltransferase superfamily. Isoprenylcysteine carboxyl methyltransferase family.</text>
</comment>
<keyword evidence="5" id="KW-0256">Endoplasmic reticulum</keyword>
<comment type="caution">
    <text evidence="5">Lacks conserved residue(s) required for the propagation of feature annotation.</text>
</comment>